<evidence type="ECO:0000259" key="2">
    <source>
        <dbReference type="Pfam" id="PF09460"/>
    </source>
</evidence>
<gene>
    <name evidence="3" type="ORF">GJG07_22780</name>
</gene>
<reference evidence="3" key="2">
    <citation type="submission" date="2019-02" db="EMBL/GenBank/DDBJ databases">
        <authorList>
            <consortium name="NCBI Pathogen Detection Project"/>
        </authorList>
    </citation>
    <scope>NUCLEOTIDE SEQUENCE</scope>
    <source>
        <strain evidence="3">ILBSalm5516354</strain>
    </source>
</reference>
<evidence type="ECO:0000256" key="1">
    <source>
        <dbReference type="ARBA" id="ARBA00022729"/>
    </source>
</evidence>
<keyword evidence="1" id="KW-0732">Signal</keyword>
<dbReference type="Pfam" id="PF09460">
    <property type="entry name" value="Saf-Nte_pilin"/>
    <property type="match status" value="1"/>
</dbReference>
<name>A0A6Y0H6L3_SALEN</name>
<organism evidence="3">
    <name type="scientific">Salmonella enteritidis</name>
    <dbReference type="NCBI Taxonomy" id="149539"/>
    <lineage>
        <taxon>Bacteria</taxon>
        <taxon>Pseudomonadati</taxon>
        <taxon>Pseudomonadota</taxon>
        <taxon>Gammaproteobacteria</taxon>
        <taxon>Enterobacterales</taxon>
        <taxon>Enterobacteriaceae</taxon>
        <taxon>Salmonella</taxon>
    </lineage>
</organism>
<proteinExistence type="predicted"/>
<reference evidence="3" key="1">
    <citation type="journal article" date="2018" name="Genome Biol.">
        <title>SKESA: strategic k-mer extension for scrupulous assemblies.</title>
        <authorList>
            <person name="Souvorov A."/>
            <person name="Agarwala R."/>
            <person name="Lipman D.J."/>
        </authorList>
    </citation>
    <scope>NUCLEOTIDE SEQUENCE</scope>
    <source>
        <strain evidence="3">ILBSalm5516354</strain>
    </source>
</reference>
<comment type="caution">
    <text evidence="3">The sequence shown here is derived from an EMBL/GenBank/DDBJ whole genome shotgun (WGS) entry which is preliminary data.</text>
</comment>
<evidence type="ECO:0000313" key="3">
    <source>
        <dbReference type="EMBL" id="HAB3155731.1"/>
    </source>
</evidence>
<sequence>MMAASCYAGSFLPNTEQEKSVNVSFAAPENLTISFDQVPGLMAGQKPAGMNIAKLTVDSAS</sequence>
<dbReference type="InterPro" id="IPR037028">
    <property type="entry name" value="Dr_adhesin_sf"/>
</dbReference>
<feature type="non-terminal residue" evidence="3">
    <location>
        <position position="61"/>
    </location>
</feature>
<dbReference type="InterPro" id="IPR008966">
    <property type="entry name" value="Adhesion_dom_sf"/>
</dbReference>
<accession>A0A6Y0H6L3</accession>
<dbReference type="EMBL" id="DAAGIC010000048">
    <property type="protein sequence ID" value="HAB3155731.1"/>
    <property type="molecule type" value="Genomic_DNA"/>
</dbReference>
<feature type="domain" description="Saf-pilin pilus formation protein" evidence="2">
    <location>
        <begin position="9"/>
        <end position="60"/>
    </location>
</feature>
<protein>
    <submittedName>
        <fullName evidence="3">Pilus assembly protein</fullName>
    </submittedName>
</protein>
<dbReference type="Gene3D" id="2.60.40.1570">
    <property type="entry name" value="Dr adhesin"/>
    <property type="match status" value="1"/>
</dbReference>
<dbReference type="AlphaFoldDB" id="A0A6Y0H6L3"/>
<dbReference type="InterPro" id="IPR018569">
    <property type="entry name" value="Saf-pilin_pilus_formation"/>
</dbReference>
<dbReference type="SUPFAM" id="SSF49401">
    <property type="entry name" value="Bacterial adhesins"/>
    <property type="match status" value="1"/>
</dbReference>